<dbReference type="Pfam" id="PF01565">
    <property type="entry name" value="FAD_binding_4"/>
    <property type="match status" value="1"/>
</dbReference>
<evidence type="ECO:0000313" key="5">
    <source>
        <dbReference type="EMBL" id="ATQ58312.1"/>
    </source>
</evidence>
<dbReference type="SUPFAM" id="SSF56176">
    <property type="entry name" value="FAD-binding/transporter-associated domain-like"/>
    <property type="match status" value="1"/>
</dbReference>
<evidence type="ECO:0000313" key="6">
    <source>
        <dbReference type="Proteomes" id="UP000229314"/>
    </source>
</evidence>
<dbReference type="GO" id="GO:0022904">
    <property type="term" value="P:respiratory electron transport chain"/>
    <property type="evidence" value="ECO:0007669"/>
    <property type="project" value="TreeGrafter"/>
</dbReference>
<geneLocation type="plasmid" evidence="6">
    <name>ptt13-3</name>
</geneLocation>
<keyword evidence="3" id="KW-0560">Oxidoreductase</keyword>
<dbReference type="GO" id="GO:0016491">
    <property type="term" value="F:oxidoreductase activity"/>
    <property type="evidence" value="ECO:0007669"/>
    <property type="project" value="UniProtKB-KW"/>
</dbReference>
<dbReference type="Proteomes" id="UP000229314">
    <property type="component" value="Plasmid pTT13-3"/>
</dbReference>
<reference evidence="5 6" key="1">
    <citation type="submission" date="2017-10" db="EMBL/GenBank/DDBJ databases">
        <title>Complete genome sequence of Paracoccus yeei TT13 isolated from human skin.</title>
        <authorList>
            <person name="Lee K."/>
            <person name="Lim J.Y."/>
            <person name="Hwang I."/>
        </authorList>
    </citation>
    <scope>NUCLEOTIDE SEQUENCE [LARGE SCALE GENOMIC DNA]</scope>
    <source>
        <strain evidence="5 6">TT13</strain>
        <plasmid evidence="6">Plasmid ptt13-3</plasmid>
    </source>
</reference>
<dbReference type="GO" id="GO:0071949">
    <property type="term" value="F:FAD binding"/>
    <property type="evidence" value="ECO:0007669"/>
    <property type="project" value="InterPro"/>
</dbReference>
<evidence type="ECO:0000256" key="2">
    <source>
        <dbReference type="ARBA" id="ARBA00022827"/>
    </source>
</evidence>
<dbReference type="PANTHER" id="PTHR43716">
    <property type="entry name" value="D-2-HYDROXYGLUTARATE DEHYDROGENASE, MITOCHONDRIAL"/>
    <property type="match status" value="1"/>
</dbReference>
<dbReference type="Gene3D" id="3.30.465.10">
    <property type="match status" value="1"/>
</dbReference>
<dbReference type="InterPro" id="IPR036318">
    <property type="entry name" value="FAD-bd_PCMH-like_sf"/>
</dbReference>
<dbReference type="InterPro" id="IPR016169">
    <property type="entry name" value="FAD-bd_PCMH_sub2"/>
</dbReference>
<dbReference type="EMBL" id="CP024425">
    <property type="protein sequence ID" value="ATQ58312.1"/>
    <property type="molecule type" value="Genomic_DNA"/>
</dbReference>
<name>A0A2D2C722_9RHOB</name>
<dbReference type="InterPro" id="IPR016166">
    <property type="entry name" value="FAD-bd_PCMH"/>
</dbReference>
<dbReference type="GeneID" id="99614484"/>
<dbReference type="InterPro" id="IPR051264">
    <property type="entry name" value="FAD-oxidored/transferase_4"/>
</dbReference>
<evidence type="ECO:0000256" key="1">
    <source>
        <dbReference type="ARBA" id="ARBA00001974"/>
    </source>
</evidence>
<dbReference type="InterPro" id="IPR006094">
    <property type="entry name" value="Oxid_FAD_bind_N"/>
</dbReference>
<gene>
    <name evidence="5" type="ORF">PYTT13_21060</name>
</gene>
<dbReference type="RefSeq" id="WP_099650642.1">
    <property type="nucleotide sequence ID" value="NZ_CAJGAB010000026.1"/>
</dbReference>
<keyword evidence="2" id="KW-0274">FAD</keyword>
<dbReference type="AlphaFoldDB" id="A0A2D2C722"/>
<proteinExistence type="predicted"/>
<protein>
    <recommendedName>
        <fullName evidence="4">FAD-binding PCMH-type domain-containing protein</fullName>
    </recommendedName>
</protein>
<keyword evidence="5" id="KW-0614">Plasmid</keyword>
<dbReference type="PANTHER" id="PTHR43716:SF1">
    <property type="entry name" value="D-2-HYDROXYGLUTARATE DEHYDROGENASE, MITOCHONDRIAL"/>
    <property type="match status" value="1"/>
</dbReference>
<keyword evidence="2" id="KW-0285">Flavoprotein</keyword>
<comment type="cofactor">
    <cofactor evidence="1">
        <name>FAD</name>
        <dbReference type="ChEBI" id="CHEBI:57692"/>
    </cofactor>
</comment>
<dbReference type="PROSITE" id="PS51387">
    <property type="entry name" value="FAD_PCMH"/>
    <property type="match status" value="1"/>
</dbReference>
<sequence length="126" mass="13436">MELQSLNGLSFPLTHLGAEGSAQIGDLIATNAGGSLAMRNGMMEAQVLGLEVVLTDGSIWDGMRALIKDNTGFQLRKLFCGAEGRLGAFTRAACKSRRGASARVSLVMATRPVTCPRAAFRRRPQI</sequence>
<accession>A0A2D2C722</accession>
<feature type="domain" description="FAD-binding PCMH-type" evidence="4">
    <location>
        <begin position="1"/>
        <end position="99"/>
    </location>
</feature>
<evidence type="ECO:0000259" key="4">
    <source>
        <dbReference type="PROSITE" id="PS51387"/>
    </source>
</evidence>
<organism evidence="5 6">
    <name type="scientific">Paracoccus yeei</name>
    <dbReference type="NCBI Taxonomy" id="147645"/>
    <lineage>
        <taxon>Bacteria</taxon>
        <taxon>Pseudomonadati</taxon>
        <taxon>Pseudomonadota</taxon>
        <taxon>Alphaproteobacteria</taxon>
        <taxon>Rhodobacterales</taxon>
        <taxon>Paracoccaceae</taxon>
        <taxon>Paracoccus</taxon>
    </lineage>
</organism>
<evidence type="ECO:0000256" key="3">
    <source>
        <dbReference type="ARBA" id="ARBA00023002"/>
    </source>
</evidence>